<name>A0AAV3AIA4_PYXAD</name>
<protein>
    <submittedName>
        <fullName evidence="1">Uncharacterized protein</fullName>
    </submittedName>
</protein>
<evidence type="ECO:0000313" key="1">
    <source>
        <dbReference type="EMBL" id="DBA27490.1"/>
    </source>
</evidence>
<accession>A0AAV3AIA4</accession>
<reference evidence="1" key="1">
    <citation type="thesis" date="2020" institute="ProQuest LLC" country="789 East Eisenhower Parkway, Ann Arbor, MI, USA">
        <title>Comparative Genomics and Chromosome Evolution.</title>
        <authorList>
            <person name="Mudd A.B."/>
        </authorList>
    </citation>
    <scope>NUCLEOTIDE SEQUENCE</scope>
    <source>
        <strain evidence="1">1538</strain>
        <tissue evidence="1">Blood</tissue>
    </source>
</reference>
<dbReference type="Proteomes" id="UP001181693">
    <property type="component" value="Unassembled WGS sequence"/>
</dbReference>
<dbReference type="EMBL" id="DYDO01000003">
    <property type="protein sequence ID" value="DBA27490.1"/>
    <property type="molecule type" value="Genomic_DNA"/>
</dbReference>
<evidence type="ECO:0000313" key="2">
    <source>
        <dbReference type="Proteomes" id="UP001181693"/>
    </source>
</evidence>
<sequence length="79" mass="8817">MVKIHLKTTQHLLNVLPPISDYLNLRTSIRMDLGLCPTKMSPSMLINSTSIEQGVVSGTWLTGAHRNNNSGQRKQRTES</sequence>
<dbReference type="AlphaFoldDB" id="A0AAV3AIA4"/>
<keyword evidence="2" id="KW-1185">Reference proteome</keyword>
<proteinExistence type="predicted"/>
<organism evidence="1 2">
    <name type="scientific">Pyxicephalus adspersus</name>
    <name type="common">African bullfrog</name>
    <dbReference type="NCBI Taxonomy" id="30357"/>
    <lineage>
        <taxon>Eukaryota</taxon>
        <taxon>Metazoa</taxon>
        <taxon>Chordata</taxon>
        <taxon>Craniata</taxon>
        <taxon>Vertebrata</taxon>
        <taxon>Euteleostomi</taxon>
        <taxon>Amphibia</taxon>
        <taxon>Batrachia</taxon>
        <taxon>Anura</taxon>
        <taxon>Neobatrachia</taxon>
        <taxon>Ranoidea</taxon>
        <taxon>Pyxicephalidae</taxon>
        <taxon>Pyxicephalinae</taxon>
        <taxon>Pyxicephalus</taxon>
    </lineage>
</organism>
<gene>
    <name evidence="1" type="ORF">GDO54_007976</name>
</gene>
<comment type="caution">
    <text evidence="1">The sequence shown here is derived from an EMBL/GenBank/DDBJ whole genome shotgun (WGS) entry which is preliminary data.</text>
</comment>